<dbReference type="eggNOG" id="KOG0157">
    <property type="taxonomic scope" value="Eukaryota"/>
</dbReference>
<feature type="binding site" description="axial binding residue" evidence="3">
    <location>
        <position position="471"/>
    </location>
    <ligand>
        <name>heme</name>
        <dbReference type="ChEBI" id="CHEBI:30413"/>
    </ligand>
    <ligandPart>
        <name>Fe</name>
        <dbReference type="ChEBI" id="CHEBI:18248"/>
    </ligandPart>
</feature>
<dbReference type="FunCoup" id="A0A1D6ERG3">
    <property type="interactions" value="406"/>
</dbReference>
<accession>A0A1D6ERG3</accession>
<protein>
    <submittedName>
        <fullName evidence="5">Abscisic acid 8'-hydroxylase5</fullName>
    </submittedName>
</protein>
<sequence length="544" mass="61042">MALFFILACTLIFVAIASYAQYARWQKGKGRLGGHEKASSSSSKLPPGSMGWPYLGDTLQLYSQDPNVFFASKQKRYGEIFKTHLLGCPCVMLASPEAARFVLVTQAHLFKPTYPRSKERMIGPSALFFHQGDYHLRLRKLVQGALGPDALRALVPEVESAVRSTLAAWDGQVRSTFDAMKTVSKHAWAWPMVSVMMSTQYISDDAENIIACRLDLLLRLFQLSFDVGILAIFGGGGLDERRKAELRKNYSIVEKGYNSFPNSIPGTLYYKAMQARRRLHGVLIDVMRERRERGAPGTDLLGCLMRSQGDDDGARRPLLTDDQVADNIIGVLFAAQDTTASALTWAVKYLHDHPKLLEAVRAEQAAVREATGGGRRPLTWAHTRSMALTHRVILESLRMASIISFTFREAVADVEYKGFLIPKGWKVMPLFRNIHHSPDYFQDPHKFDPSRFQVAPRPNTFLPFGSGVHACPGNELAKLEMLVLIHHLVTAYRWETVGSSDEVEYRPFPVPKQGLPVRLWRESSAAVDRNGRHETDDDVEDIIV</sequence>
<dbReference type="PROSITE" id="PS00086">
    <property type="entry name" value="CYTOCHROME_P450"/>
    <property type="match status" value="1"/>
</dbReference>
<keyword evidence="2 3" id="KW-0408">Iron</keyword>
<organism evidence="5">
    <name type="scientific">Zea mays</name>
    <name type="common">Maize</name>
    <dbReference type="NCBI Taxonomy" id="4577"/>
    <lineage>
        <taxon>Eukaryota</taxon>
        <taxon>Viridiplantae</taxon>
        <taxon>Streptophyta</taxon>
        <taxon>Embryophyta</taxon>
        <taxon>Tracheophyta</taxon>
        <taxon>Spermatophyta</taxon>
        <taxon>Magnoliopsida</taxon>
        <taxon>Liliopsida</taxon>
        <taxon>Poales</taxon>
        <taxon>Poaceae</taxon>
        <taxon>PACMAD clade</taxon>
        <taxon>Panicoideae</taxon>
        <taxon>Andropogonodae</taxon>
        <taxon>Andropogoneae</taxon>
        <taxon>Tripsacinae</taxon>
        <taxon>Zea</taxon>
    </lineage>
</organism>
<comment type="cofactor">
    <cofactor evidence="3">
        <name>heme</name>
        <dbReference type="ChEBI" id="CHEBI:30413"/>
    </cofactor>
</comment>
<dbReference type="Gene3D" id="1.10.630.10">
    <property type="entry name" value="Cytochrome P450"/>
    <property type="match status" value="1"/>
</dbReference>
<evidence type="ECO:0000256" key="3">
    <source>
        <dbReference type="PIRSR" id="PIRSR602401-1"/>
    </source>
</evidence>
<evidence type="ECO:0000256" key="1">
    <source>
        <dbReference type="ARBA" id="ARBA00022723"/>
    </source>
</evidence>
<evidence type="ECO:0000313" key="5">
    <source>
        <dbReference type="EMBL" id="ONM22327.1"/>
    </source>
</evidence>
<dbReference type="InterPro" id="IPR036396">
    <property type="entry name" value="Cyt_P450_sf"/>
</dbReference>
<dbReference type="PaxDb" id="4577-GRMZM2G002142_P01"/>
<dbReference type="PRINTS" id="PR00463">
    <property type="entry name" value="EP450I"/>
</dbReference>
<keyword evidence="1 3" id="KW-0479">Metal-binding</keyword>
<comment type="similarity">
    <text evidence="4">Belongs to the cytochrome P450 family.</text>
</comment>
<dbReference type="SMR" id="A0A1D6ERG3"/>
<gene>
    <name evidence="5" type="ORF">ZEAMMB73_Zm00001d005889</name>
</gene>
<dbReference type="PANTHER" id="PTHR24286">
    <property type="entry name" value="CYTOCHROME P450 26"/>
    <property type="match status" value="1"/>
</dbReference>
<reference evidence="5" key="1">
    <citation type="submission" date="2015-12" db="EMBL/GenBank/DDBJ databases">
        <title>Update maize B73 reference genome by single molecule sequencing technologies.</title>
        <authorList>
            <consortium name="Maize Genome Sequencing Project"/>
            <person name="Ware D."/>
        </authorList>
    </citation>
    <scope>NUCLEOTIDE SEQUENCE [LARGE SCALE GENOMIC DNA]</scope>
    <source>
        <tissue evidence="5">Seedling</tissue>
    </source>
</reference>
<dbReference type="OMA" id="HLECSYR"/>
<dbReference type="SUPFAM" id="SSF48264">
    <property type="entry name" value="Cytochrome P450"/>
    <property type="match status" value="1"/>
</dbReference>
<dbReference type="GO" id="GO:0004497">
    <property type="term" value="F:monooxygenase activity"/>
    <property type="evidence" value="ECO:0007669"/>
    <property type="project" value="UniProtKB-KW"/>
</dbReference>
<dbReference type="InterPro" id="IPR017972">
    <property type="entry name" value="Cyt_P450_CS"/>
</dbReference>
<dbReference type="CDD" id="cd11043">
    <property type="entry name" value="CYP90-like"/>
    <property type="match status" value="1"/>
</dbReference>
<dbReference type="InParanoid" id="A0A1D6ERG3"/>
<dbReference type="GO" id="GO:0020037">
    <property type="term" value="F:heme binding"/>
    <property type="evidence" value="ECO:0007669"/>
    <property type="project" value="InterPro"/>
</dbReference>
<evidence type="ECO:0000256" key="4">
    <source>
        <dbReference type="RuleBase" id="RU000461"/>
    </source>
</evidence>
<dbReference type="GO" id="GO:0016705">
    <property type="term" value="F:oxidoreductase activity, acting on paired donors, with incorporation or reduction of molecular oxygen"/>
    <property type="evidence" value="ECO:0007669"/>
    <property type="project" value="InterPro"/>
</dbReference>
<dbReference type="STRING" id="4577.A0A1D6ERG3"/>
<dbReference type="PANTHER" id="PTHR24286:SF376">
    <property type="entry name" value="ABSCISIC ACID 8'-HYDROXYLASE 4"/>
    <property type="match status" value="1"/>
</dbReference>
<keyword evidence="4" id="KW-0560">Oxidoreductase</keyword>
<dbReference type="InterPro" id="IPR001128">
    <property type="entry name" value="Cyt_P450"/>
</dbReference>
<dbReference type="AlphaFoldDB" id="A0A1D6ERG3"/>
<name>A0A1D6ERG3_MAIZE</name>
<evidence type="ECO:0000256" key="2">
    <source>
        <dbReference type="ARBA" id="ARBA00023004"/>
    </source>
</evidence>
<keyword evidence="4" id="KW-0503">Monooxygenase</keyword>
<keyword evidence="3 4" id="KW-0349">Heme</keyword>
<proteinExistence type="inferred from homology"/>
<dbReference type="EMBL" id="CM007648">
    <property type="protein sequence ID" value="ONM22327.1"/>
    <property type="molecule type" value="Genomic_DNA"/>
</dbReference>
<dbReference type="InterPro" id="IPR002401">
    <property type="entry name" value="Cyt_P450_E_grp-I"/>
</dbReference>
<dbReference type="GO" id="GO:0005506">
    <property type="term" value="F:iron ion binding"/>
    <property type="evidence" value="ECO:0007669"/>
    <property type="project" value="InterPro"/>
</dbReference>
<dbReference type="PRINTS" id="PR00385">
    <property type="entry name" value="P450"/>
</dbReference>
<dbReference type="Pfam" id="PF00067">
    <property type="entry name" value="p450"/>
    <property type="match status" value="1"/>
</dbReference>
<dbReference type="ExpressionAtlas" id="A0A1D6ERG3">
    <property type="expression patterns" value="baseline and differential"/>
</dbReference>